<dbReference type="Gene3D" id="2.30.29.30">
    <property type="entry name" value="Pleckstrin-homology domain (PH domain)/Phosphotyrosine-binding domain (PTB)"/>
    <property type="match status" value="1"/>
</dbReference>
<dbReference type="Pfam" id="PF00169">
    <property type="entry name" value="PH"/>
    <property type="match status" value="1"/>
</dbReference>
<name>A0A1X7UKC1_AMPQE</name>
<dbReference type="EnsemblMetazoa" id="Aqu2.1.28198_001">
    <property type="protein sequence ID" value="Aqu2.1.28198_001"/>
    <property type="gene ID" value="Aqu2.1.28198"/>
</dbReference>
<sequence>MAGSSPTSSPRNSFVSEFGSFDIGDTKVQMSGILVKKPFGGKKGKKGSWQKRFFIAKDCFLLYYAESECRAFQKDHHFNIHPKGVIPLGSCKIEECVDGSQKFAIRISHSHFKGEIVVGAESPEECSSWVKVLKDCAKVTWRNAQIGESVIEKLEEKGKEMAQERQEMIDKLKDESSKLEEQQEKQSELEKLAVELEGEKKAIEMAAKNLRDDKDTTELELKSTLTAMKEIEAEKSVLYKQTKTLQSNLQSVSQEQEKTAAQLAEQMEESKRLDAEKKRLEEETNMLQADLESVSQEKERTEAQLAKQVEETKILDTEKKRLEEETKLLQSDLESLAKLKEMAAMQLAEQEKLSKQFQEEKKLLEDATNNLKTELQVLENHKKILENEKLTTEERGDVRVQTKILYSTMWGSLLLAPINGPLSISPSRDMWVKLKGAAFFVKKFTESWQCTKRVCY</sequence>
<dbReference type="STRING" id="400682.A0A1X7UKC1"/>
<dbReference type="eggNOG" id="ENOG502QTF5">
    <property type="taxonomic scope" value="Eukaryota"/>
</dbReference>
<feature type="domain" description="PH" evidence="2">
    <location>
        <begin position="27"/>
        <end position="138"/>
    </location>
</feature>
<dbReference type="InterPro" id="IPR011993">
    <property type="entry name" value="PH-like_dom_sf"/>
</dbReference>
<dbReference type="PANTHER" id="PTHR14383">
    <property type="entry name" value="SWAP-70 RECOMBINASE"/>
    <property type="match status" value="1"/>
</dbReference>
<dbReference type="CDD" id="cd13281">
    <property type="entry name" value="PH_PLEKHD1"/>
    <property type="match status" value="1"/>
</dbReference>
<dbReference type="AlphaFoldDB" id="A0A1X7UKC1"/>
<dbReference type="SUPFAM" id="SSF50729">
    <property type="entry name" value="PH domain-like"/>
    <property type="match status" value="1"/>
</dbReference>
<protein>
    <recommendedName>
        <fullName evidence="2">PH domain-containing protein</fullName>
    </recommendedName>
</protein>
<organism evidence="3">
    <name type="scientific">Amphimedon queenslandica</name>
    <name type="common">Sponge</name>
    <dbReference type="NCBI Taxonomy" id="400682"/>
    <lineage>
        <taxon>Eukaryota</taxon>
        <taxon>Metazoa</taxon>
        <taxon>Porifera</taxon>
        <taxon>Demospongiae</taxon>
        <taxon>Heteroscleromorpha</taxon>
        <taxon>Haplosclerida</taxon>
        <taxon>Niphatidae</taxon>
        <taxon>Amphimedon</taxon>
    </lineage>
</organism>
<dbReference type="PROSITE" id="PS50003">
    <property type="entry name" value="PH_DOMAIN"/>
    <property type="match status" value="1"/>
</dbReference>
<dbReference type="OrthoDB" id="185175at2759"/>
<dbReference type="InterPro" id="IPR001849">
    <property type="entry name" value="PH_domain"/>
</dbReference>
<dbReference type="OMA" id="FAIRISH"/>
<reference evidence="3" key="1">
    <citation type="submission" date="2017-05" db="UniProtKB">
        <authorList>
            <consortium name="EnsemblMetazoa"/>
        </authorList>
    </citation>
    <scope>IDENTIFICATION</scope>
</reference>
<accession>A0A1X7UKC1</accession>
<feature type="coiled-coil region" evidence="1">
    <location>
        <begin position="151"/>
        <end position="395"/>
    </location>
</feature>
<keyword evidence="1" id="KW-0175">Coiled coil</keyword>
<evidence type="ECO:0000256" key="1">
    <source>
        <dbReference type="SAM" id="Coils"/>
    </source>
</evidence>
<evidence type="ECO:0000313" key="3">
    <source>
        <dbReference type="EnsemblMetazoa" id="Aqu2.1.28198_001"/>
    </source>
</evidence>
<dbReference type="InParanoid" id="A0A1X7UKC1"/>
<dbReference type="PANTHER" id="PTHR14383:SF1">
    <property type="entry name" value="PLECKSTRIN HOMOLOGY DOMAIN-CONTAINING FAMILY D MEMBER 1"/>
    <property type="match status" value="1"/>
</dbReference>
<dbReference type="SMART" id="SM00233">
    <property type="entry name" value="PH"/>
    <property type="match status" value="1"/>
</dbReference>
<evidence type="ECO:0000259" key="2">
    <source>
        <dbReference type="PROSITE" id="PS50003"/>
    </source>
</evidence>
<proteinExistence type="predicted"/>